<feature type="compositionally biased region" description="Basic and acidic residues" evidence="1">
    <location>
        <begin position="84"/>
        <end position="100"/>
    </location>
</feature>
<feature type="region of interest" description="Disordered" evidence="1">
    <location>
        <begin position="1"/>
        <end position="27"/>
    </location>
</feature>
<evidence type="ECO:0000313" key="2">
    <source>
        <dbReference type="EMBL" id="RAZ69644.1"/>
    </source>
</evidence>
<dbReference type="RefSeq" id="WP_112230711.1">
    <property type="nucleotide sequence ID" value="NZ_QLZQ01000001.1"/>
</dbReference>
<dbReference type="OrthoDB" id="9779761at2"/>
<evidence type="ECO:0000256" key="1">
    <source>
        <dbReference type="SAM" id="MobiDB-lite"/>
    </source>
</evidence>
<dbReference type="AlphaFoldDB" id="A0A365KAG3"/>
<feature type="compositionally biased region" description="Polar residues" evidence="1">
    <location>
        <begin position="9"/>
        <end position="18"/>
    </location>
</feature>
<dbReference type="EMBL" id="QLZQ01000001">
    <property type="protein sequence ID" value="RAZ69644.1"/>
    <property type="molecule type" value="Genomic_DNA"/>
</dbReference>
<feature type="region of interest" description="Disordered" evidence="1">
    <location>
        <begin position="79"/>
        <end position="135"/>
    </location>
</feature>
<name>A0A365KAG3_9BACL</name>
<gene>
    <name evidence="2" type="ORF">DP119_03020</name>
</gene>
<keyword evidence="3" id="KW-1185">Reference proteome</keyword>
<dbReference type="Proteomes" id="UP000251869">
    <property type="component" value="Unassembled WGS sequence"/>
</dbReference>
<comment type="caution">
    <text evidence="2">The sequence shown here is derived from an EMBL/GenBank/DDBJ whole genome shotgun (WGS) entry which is preliminary data.</text>
</comment>
<organism evidence="2 3">
    <name type="scientific">Planococcus maitriensis</name>
    <dbReference type="NCBI Taxonomy" id="221799"/>
    <lineage>
        <taxon>Bacteria</taxon>
        <taxon>Bacillati</taxon>
        <taxon>Bacillota</taxon>
        <taxon>Bacilli</taxon>
        <taxon>Bacillales</taxon>
        <taxon>Caryophanaceae</taxon>
        <taxon>Planococcus</taxon>
    </lineage>
</organism>
<feature type="compositionally biased region" description="Acidic residues" evidence="1">
    <location>
        <begin position="120"/>
        <end position="134"/>
    </location>
</feature>
<sequence>MFNEIDPVSNGNTRSVHNQIYKKGIQKDEKKVNEKTFQDMLDKSMRINPINKENQEEKKTANFDQLAELKGIPPVFHQLSSMHNNEDREKSICELDKDTEQDSTSSIENRDEPANGINQVDEEPSVEPQDDGEDIHEKEPLCEVCMKEQAVYPLKINGNLANLCKACYKKF</sequence>
<proteinExistence type="predicted"/>
<protein>
    <submittedName>
        <fullName evidence="2">Uncharacterized protein</fullName>
    </submittedName>
</protein>
<reference evidence="2 3" key="1">
    <citation type="submission" date="2018-06" db="EMBL/GenBank/DDBJ databases">
        <title>The draft genome sequences of strains SCU63 and S1.</title>
        <authorList>
            <person name="Gan L."/>
        </authorList>
    </citation>
    <scope>NUCLEOTIDE SEQUENCE [LARGE SCALE GENOMIC DNA]</scope>
    <source>
        <strain evidence="2 3">S1</strain>
    </source>
</reference>
<accession>A0A365KAG3</accession>
<evidence type="ECO:0000313" key="3">
    <source>
        <dbReference type="Proteomes" id="UP000251869"/>
    </source>
</evidence>